<dbReference type="CDD" id="cd02576">
    <property type="entry name" value="PseudoU_synth_ScPUS7"/>
    <property type="match status" value="1"/>
</dbReference>
<evidence type="ECO:0000256" key="2">
    <source>
        <dbReference type="ARBA" id="ARBA00022694"/>
    </source>
</evidence>
<gene>
    <name evidence="8" type="ORF">WN51_12066</name>
</gene>
<name>A0A0M9A4L6_9HYME</name>
<dbReference type="GO" id="GO:0009982">
    <property type="term" value="F:pseudouridine synthase activity"/>
    <property type="evidence" value="ECO:0007669"/>
    <property type="project" value="InterPro"/>
</dbReference>
<dbReference type="InterPro" id="IPR001374">
    <property type="entry name" value="R3H_dom"/>
</dbReference>
<proteinExistence type="inferred from homology"/>
<accession>A0A0M9A4L6</accession>
<evidence type="ECO:0000256" key="5">
    <source>
        <dbReference type="SAM" id="MobiDB-lite"/>
    </source>
</evidence>
<feature type="domain" description="TRUD" evidence="6">
    <location>
        <begin position="323"/>
        <end position="585"/>
    </location>
</feature>
<dbReference type="Proteomes" id="UP000053105">
    <property type="component" value="Unassembled WGS sequence"/>
</dbReference>
<feature type="compositionally biased region" description="Basic and acidic residues" evidence="5">
    <location>
        <begin position="9"/>
        <end position="19"/>
    </location>
</feature>
<dbReference type="SUPFAM" id="SSF55120">
    <property type="entry name" value="Pseudouridine synthase"/>
    <property type="match status" value="1"/>
</dbReference>
<dbReference type="InterPro" id="IPR020103">
    <property type="entry name" value="PsdUridine_synth_cat_dom_sf"/>
</dbReference>
<dbReference type="GO" id="GO:0003723">
    <property type="term" value="F:RNA binding"/>
    <property type="evidence" value="ECO:0007669"/>
    <property type="project" value="InterPro"/>
</dbReference>
<dbReference type="PANTHER" id="PTHR13326:SF31">
    <property type="entry name" value="PSEUDOURIDYLATE SYNTHASE 7 HOMOLOG"/>
    <property type="match status" value="1"/>
</dbReference>
<protein>
    <submittedName>
        <fullName evidence="8">Pseudouridylate synthase 7 like protein</fullName>
    </submittedName>
</protein>
<dbReference type="EMBL" id="KQ435759">
    <property type="protein sequence ID" value="KOX75739.1"/>
    <property type="molecule type" value="Genomic_DNA"/>
</dbReference>
<evidence type="ECO:0000259" key="7">
    <source>
        <dbReference type="PROSITE" id="PS51061"/>
    </source>
</evidence>
<feature type="compositionally biased region" description="Polar residues" evidence="5">
    <location>
        <begin position="20"/>
        <end position="37"/>
    </location>
</feature>
<sequence length="693" mass="80167">MSKANENIEFEKHRKDFRSNRWNKTKNSGSRNDSFSKSPFKRNLPNFHSGAKKKKLEVGNRLKECDVGITEFIGSGGFFGVIKDRYSDFHVNEIAIDGQIAKLTNQDVPSDGEDENTEELKKTIPDIIWKQLQEFRESKNTILEIDVTDISKDQRKAIHGVAKAMKDVVSQTIDKENKKILMILLNKDSNSVDYKFRKDTRINWKSQEKYCHFLLHKVNMDTMDALSRLAMSLHLKPNNFSYAGTKDRRAWTTQWVSVKKIRPTNILRAAKNIRGAYVGNFKFETECLKLGMLNGNYFRIALRNVSGTDEQIEKSMISLRDHGFINYYGMQRFGTVATIPTYEIGKALLQGKWNEAIDLILKPREDENDQDVAEAKKIYEETKDASAAYKMIKRYNKIEAILLKGLSIYNSNNPQGVLDLIPRNVRLMYIHAYQSFVWNHIVSKRIREFGRNPVVGDLVYEKDVKYDNEEEFVCNNEELVIEDQEPNEKVKCCLKVDENREKSRITKMEKDGNDLPMVKILEEKDLPNYTLADVLMPQVGWKVMYPPYAKPWFDEFLARDGLTTDLRQKNKKYNLGGTYRKILQIPLNLSWNFIRYSHKYSDLIMSDINEMKKLSDPEDDPKGQFKALIIQMSLKSSTYATMALREILKSDTSPQVQAAQSAACDVEFEMSNISKDTEENKNITENDNKSSDT</sequence>
<dbReference type="InterPro" id="IPR001656">
    <property type="entry name" value="PsdUridine_synth_TruD"/>
</dbReference>
<reference evidence="8 9" key="1">
    <citation type="submission" date="2015-07" db="EMBL/GenBank/DDBJ databases">
        <title>The genome of Melipona quadrifasciata.</title>
        <authorList>
            <person name="Pan H."/>
            <person name="Kapheim K."/>
        </authorList>
    </citation>
    <scope>NUCLEOTIDE SEQUENCE [LARGE SCALE GENOMIC DNA]</scope>
    <source>
        <strain evidence="8">0111107301</strain>
        <tissue evidence="8">Whole body</tissue>
    </source>
</reference>
<dbReference type="PROSITE" id="PS50984">
    <property type="entry name" value="TRUD"/>
    <property type="match status" value="1"/>
</dbReference>
<feature type="region of interest" description="Disordered" evidence="5">
    <location>
        <begin position="1"/>
        <end position="47"/>
    </location>
</feature>
<dbReference type="PANTHER" id="PTHR13326">
    <property type="entry name" value="TRNA PSEUDOURIDINE SYNTHASE D"/>
    <property type="match status" value="1"/>
</dbReference>
<evidence type="ECO:0000313" key="9">
    <source>
        <dbReference type="Proteomes" id="UP000053105"/>
    </source>
</evidence>
<dbReference type="Gene3D" id="3.30.2350.20">
    <property type="entry name" value="TruD, catalytic domain"/>
    <property type="match status" value="2"/>
</dbReference>
<evidence type="ECO:0000313" key="8">
    <source>
        <dbReference type="EMBL" id="KOX75739.1"/>
    </source>
</evidence>
<keyword evidence="3" id="KW-0413">Isomerase</keyword>
<dbReference type="OrthoDB" id="447290at2759"/>
<dbReference type="PIRSF" id="PIRSF037016">
    <property type="entry name" value="Pseudouridin_synth_euk_prd"/>
    <property type="match status" value="1"/>
</dbReference>
<dbReference type="NCBIfam" id="TIGR00094">
    <property type="entry name" value="tRNA_TruD_broad"/>
    <property type="match status" value="1"/>
</dbReference>
<evidence type="ECO:0000256" key="4">
    <source>
        <dbReference type="ARBA" id="ARBA00036943"/>
    </source>
</evidence>
<organism evidence="8 9">
    <name type="scientific">Melipona quadrifasciata</name>
    <dbReference type="NCBI Taxonomy" id="166423"/>
    <lineage>
        <taxon>Eukaryota</taxon>
        <taxon>Metazoa</taxon>
        <taxon>Ecdysozoa</taxon>
        <taxon>Arthropoda</taxon>
        <taxon>Hexapoda</taxon>
        <taxon>Insecta</taxon>
        <taxon>Pterygota</taxon>
        <taxon>Neoptera</taxon>
        <taxon>Endopterygota</taxon>
        <taxon>Hymenoptera</taxon>
        <taxon>Apocrita</taxon>
        <taxon>Aculeata</taxon>
        <taxon>Apoidea</taxon>
        <taxon>Anthophila</taxon>
        <taxon>Apidae</taxon>
        <taxon>Melipona</taxon>
    </lineage>
</organism>
<evidence type="ECO:0000256" key="3">
    <source>
        <dbReference type="ARBA" id="ARBA00023235"/>
    </source>
</evidence>
<dbReference type="InterPro" id="IPR042214">
    <property type="entry name" value="TruD_catalytic"/>
</dbReference>
<evidence type="ECO:0000256" key="1">
    <source>
        <dbReference type="ARBA" id="ARBA00007953"/>
    </source>
</evidence>
<comment type="similarity">
    <text evidence="1">Belongs to the pseudouridine synthase TruD family.</text>
</comment>
<evidence type="ECO:0000259" key="6">
    <source>
        <dbReference type="PROSITE" id="PS50984"/>
    </source>
</evidence>
<dbReference type="GO" id="GO:0005634">
    <property type="term" value="C:nucleus"/>
    <property type="evidence" value="ECO:0007669"/>
    <property type="project" value="TreeGrafter"/>
</dbReference>
<feature type="compositionally biased region" description="Basic and acidic residues" evidence="5">
    <location>
        <begin position="675"/>
        <end position="693"/>
    </location>
</feature>
<dbReference type="InterPro" id="IPR011760">
    <property type="entry name" value="PsdUridine_synth_TruD_insert"/>
</dbReference>
<keyword evidence="2" id="KW-0819">tRNA processing</keyword>
<dbReference type="STRING" id="166423.A0A0M9A4L6"/>
<dbReference type="GO" id="GO:0001522">
    <property type="term" value="P:pseudouridine synthesis"/>
    <property type="evidence" value="ECO:0007669"/>
    <property type="project" value="InterPro"/>
</dbReference>
<feature type="domain" description="R3H" evidence="7">
    <location>
        <begin position="114"/>
        <end position="187"/>
    </location>
</feature>
<feature type="region of interest" description="Disordered" evidence="5">
    <location>
        <begin position="670"/>
        <end position="693"/>
    </location>
</feature>
<keyword evidence="9" id="KW-1185">Reference proteome</keyword>
<dbReference type="Pfam" id="PF01142">
    <property type="entry name" value="TruD"/>
    <property type="match status" value="1"/>
</dbReference>
<dbReference type="PROSITE" id="PS51061">
    <property type="entry name" value="R3H"/>
    <property type="match status" value="1"/>
</dbReference>
<dbReference type="AlphaFoldDB" id="A0A0M9A4L6"/>
<dbReference type="GO" id="GO:0008033">
    <property type="term" value="P:tRNA processing"/>
    <property type="evidence" value="ECO:0007669"/>
    <property type="project" value="UniProtKB-KW"/>
</dbReference>
<comment type="catalytic activity">
    <reaction evidence="4">
        <text>a uridine in tRNA = a pseudouridine in tRNA</text>
        <dbReference type="Rhea" id="RHEA:54572"/>
        <dbReference type="Rhea" id="RHEA-COMP:13339"/>
        <dbReference type="Rhea" id="RHEA-COMP:13934"/>
        <dbReference type="ChEBI" id="CHEBI:65314"/>
        <dbReference type="ChEBI" id="CHEBI:65315"/>
    </reaction>
</comment>